<keyword evidence="2" id="KW-1185">Reference proteome</keyword>
<protein>
    <submittedName>
        <fullName evidence="3">Uncharacterized protein</fullName>
    </submittedName>
</protein>
<feature type="compositionally biased region" description="Pro residues" evidence="1">
    <location>
        <begin position="189"/>
        <end position="208"/>
    </location>
</feature>
<sequence length="237" mass="25521">METAIEQIDIEELDYMANPHSTFHFYSAMTTQMTDFLKLRLEDISTLSRVQMDESTPVQPSAMDAETKTTTDQMLTDIPEEISANQSTTLDVTPQEPTAMAVPPALAVDPPIFLATPAIPNGKLWSPLSPCITSCRRHPVCCSPNPDMLKKKIQNILLPQLAPAFAVPQVAQPPPVIAQAAVQLPAALPPSPPVPQPLPPASLLPPTGPMDVQTPQAPSKSAPALDRHGQPILRPGR</sequence>
<accession>A0A915IAM9</accession>
<organism evidence="2 3">
    <name type="scientific">Romanomermis culicivorax</name>
    <name type="common">Nematode worm</name>
    <dbReference type="NCBI Taxonomy" id="13658"/>
    <lineage>
        <taxon>Eukaryota</taxon>
        <taxon>Metazoa</taxon>
        <taxon>Ecdysozoa</taxon>
        <taxon>Nematoda</taxon>
        <taxon>Enoplea</taxon>
        <taxon>Dorylaimia</taxon>
        <taxon>Mermithida</taxon>
        <taxon>Mermithoidea</taxon>
        <taxon>Mermithidae</taxon>
        <taxon>Romanomermis</taxon>
    </lineage>
</organism>
<evidence type="ECO:0000313" key="2">
    <source>
        <dbReference type="Proteomes" id="UP000887565"/>
    </source>
</evidence>
<dbReference type="AlphaFoldDB" id="A0A915IAM9"/>
<name>A0A915IAM9_ROMCU</name>
<evidence type="ECO:0000313" key="3">
    <source>
        <dbReference type="WBParaSite" id="nRc.2.0.1.t10927-RA"/>
    </source>
</evidence>
<reference evidence="3" key="1">
    <citation type="submission" date="2022-11" db="UniProtKB">
        <authorList>
            <consortium name="WormBaseParasite"/>
        </authorList>
    </citation>
    <scope>IDENTIFICATION</scope>
</reference>
<evidence type="ECO:0000256" key="1">
    <source>
        <dbReference type="SAM" id="MobiDB-lite"/>
    </source>
</evidence>
<dbReference type="Proteomes" id="UP000887565">
    <property type="component" value="Unplaced"/>
</dbReference>
<proteinExistence type="predicted"/>
<dbReference type="WBParaSite" id="nRc.2.0.1.t10927-RA">
    <property type="protein sequence ID" value="nRc.2.0.1.t10927-RA"/>
    <property type="gene ID" value="nRc.2.0.1.g10927"/>
</dbReference>
<feature type="region of interest" description="Disordered" evidence="1">
    <location>
        <begin position="189"/>
        <end position="237"/>
    </location>
</feature>